<dbReference type="AlphaFoldDB" id="A3QD18"/>
<dbReference type="GO" id="GO:0030234">
    <property type="term" value="F:enzyme regulator activity"/>
    <property type="evidence" value="ECO:0007669"/>
    <property type="project" value="InterPro"/>
</dbReference>
<evidence type="ECO:0000313" key="2">
    <source>
        <dbReference type="Proteomes" id="UP000001558"/>
    </source>
</evidence>
<dbReference type="Gene3D" id="3.30.70.120">
    <property type="match status" value="1"/>
</dbReference>
<sequence length="116" mass="12767">MRFKLIVAFVDETCTDTVLDAAREAGATGATVINHARGEGLEKKKTFMGLGLDIQRDVILWLVEEHMSRSILETICRVGEFDTNPGQGIAIQIDVEDAVGVAHQVEKLSKEIEDQL</sequence>
<gene>
    <name evidence="1" type="ordered locus">Shew_1499</name>
</gene>
<dbReference type="STRING" id="323850.Shew_1499"/>
<dbReference type="EMBL" id="CP000606">
    <property type="protein sequence ID" value="ABO23366.1"/>
    <property type="molecule type" value="Genomic_DNA"/>
</dbReference>
<dbReference type="Proteomes" id="UP000001558">
    <property type="component" value="Chromosome"/>
</dbReference>
<protein>
    <submittedName>
        <fullName evidence="1">Putative nitrogen regulatory protein P-II</fullName>
    </submittedName>
</protein>
<dbReference type="InterPro" id="IPR002187">
    <property type="entry name" value="N-reg_PII"/>
</dbReference>
<organism evidence="1 2">
    <name type="scientific">Shewanella loihica (strain ATCC BAA-1088 / PV-4)</name>
    <dbReference type="NCBI Taxonomy" id="323850"/>
    <lineage>
        <taxon>Bacteria</taxon>
        <taxon>Pseudomonadati</taxon>
        <taxon>Pseudomonadota</taxon>
        <taxon>Gammaproteobacteria</taxon>
        <taxon>Alteromonadales</taxon>
        <taxon>Shewanellaceae</taxon>
        <taxon>Shewanella</taxon>
    </lineage>
</organism>
<dbReference type="HOGENOM" id="CLU_159089_1_1_6"/>
<dbReference type="SUPFAM" id="SSF54913">
    <property type="entry name" value="GlnB-like"/>
    <property type="match status" value="1"/>
</dbReference>
<dbReference type="eggNOG" id="COG0347">
    <property type="taxonomic scope" value="Bacteria"/>
</dbReference>
<proteinExistence type="predicted"/>
<dbReference type="KEGG" id="slo:Shew_1499"/>
<dbReference type="Pfam" id="PF00543">
    <property type="entry name" value="P-II"/>
    <property type="match status" value="1"/>
</dbReference>
<dbReference type="RefSeq" id="WP_011865298.1">
    <property type="nucleotide sequence ID" value="NC_009092.1"/>
</dbReference>
<dbReference type="GO" id="GO:0006808">
    <property type="term" value="P:regulation of nitrogen utilization"/>
    <property type="evidence" value="ECO:0007669"/>
    <property type="project" value="InterPro"/>
</dbReference>
<accession>A3QD18</accession>
<name>A3QD18_SHELP</name>
<dbReference type="InterPro" id="IPR015867">
    <property type="entry name" value="N-reg_PII/ATP_PRibTrfase_C"/>
</dbReference>
<evidence type="ECO:0000313" key="1">
    <source>
        <dbReference type="EMBL" id="ABO23366.1"/>
    </source>
</evidence>
<keyword evidence="2" id="KW-1185">Reference proteome</keyword>
<reference evidence="1 2" key="1">
    <citation type="submission" date="2007-03" db="EMBL/GenBank/DDBJ databases">
        <title>Complete sequence of Shewanella loihica PV-4.</title>
        <authorList>
            <consortium name="US DOE Joint Genome Institute"/>
            <person name="Copeland A."/>
            <person name="Lucas S."/>
            <person name="Lapidus A."/>
            <person name="Barry K."/>
            <person name="Detter J.C."/>
            <person name="Glavina del Rio T."/>
            <person name="Hammon N."/>
            <person name="Israni S."/>
            <person name="Dalin E."/>
            <person name="Tice H."/>
            <person name="Pitluck S."/>
            <person name="Chain P."/>
            <person name="Malfatti S."/>
            <person name="Shin M."/>
            <person name="Vergez L."/>
            <person name="Schmutz J."/>
            <person name="Larimer F."/>
            <person name="Land M."/>
            <person name="Hauser L."/>
            <person name="Kyrpides N."/>
            <person name="Mikhailova N."/>
            <person name="Romine M.F."/>
            <person name="Serres G."/>
            <person name="Fredrickson J."/>
            <person name="Tiedje J."/>
            <person name="Richardson P."/>
        </authorList>
    </citation>
    <scope>NUCLEOTIDE SEQUENCE [LARGE SCALE GENOMIC DNA]</scope>
    <source>
        <strain evidence="2">ATCC BAA-1088 / PV-4</strain>
    </source>
</reference>
<dbReference type="PROSITE" id="PS51343">
    <property type="entry name" value="PII_GLNB_DOM"/>
    <property type="match status" value="1"/>
</dbReference>
<dbReference type="SMART" id="SM00938">
    <property type="entry name" value="P-II"/>
    <property type="match status" value="1"/>
</dbReference>
<dbReference type="OrthoDB" id="9793517at2"/>
<dbReference type="InterPro" id="IPR011322">
    <property type="entry name" value="N-reg_PII-like_a/b"/>
</dbReference>